<dbReference type="PROSITE" id="PS51257">
    <property type="entry name" value="PROKAR_LIPOPROTEIN"/>
    <property type="match status" value="1"/>
</dbReference>
<dbReference type="EMBL" id="WJXZ01000001">
    <property type="protein sequence ID" value="MRS60327.1"/>
    <property type="molecule type" value="Genomic_DNA"/>
</dbReference>
<name>A0A7K0EET4_9BACT</name>
<evidence type="ECO:0000313" key="3">
    <source>
        <dbReference type="Proteomes" id="UP000441754"/>
    </source>
</evidence>
<keyword evidence="3" id="KW-1185">Reference proteome</keyword>
<dbReference type="SUPFAM" id="SSF53300">
    <property type="entry name" value="vWA-like"/>
    <property type="match status" value="1"/>
</dbReference>
<dbReference type="SMART" id="SM00327">
    <property type="entry name" value="VWA"/>
    <property type="match status" value="1"/>
</dbReference>
<protein>
    <submittedName>
        <fullName evidence="2">VWA domain-containing protein</fullName>
    </submittedName>
</protein>
<evidence type="ECO:0000313" key="2">
    <source>
        <dbReference type="EMBL" id="MRS60327.1"/>
    </source>
</evidence>
<dbReference type="PROSITE" id="PS50234">
    <property type="entry name" value="VWFA"/>
    <property type="match status" value="1"/>
</dbReference>
<dbReference type="InterPro" id="IPR002035">
    <property type="entry name" value="VWF_A"/>
</dbReference>
<proteinExistence type="predicted"/>
<dbReference type="InterPro" id="IPR036465">
    <property type="entry name" value="vWFA_dom_sf"/>
</dbReference>
<gene>
    <name evidence="2" type="ORF">GJJ30_03410</name>
</gene>
<dbReference type="CDD" id="cd00198">
    <property type="entry name" value="vWFA"/>
    <property type="match status" value="1"/>
</dbReference>
<dbReference type="AlphaFoldDB" id="A0A7K0EET4"/>
<sequence>MKSLPFSSFYTVLATLLIGLAALSCRKEVEIVLPGPLIEGQPSAASMAGKPLSTAGSAFKFTVDLYVVNKSGRYVSGLSKQHFSIPDNTVSQRKYTLDDVKTASLVNKPGGYSAMILLDQSGSILTTDPNDLRIEGSKIFLDYLGKDDYVSLVSFPTNSSDSRAKYHKGFSRDINAMKASLDTLAQTERGGTPLYKTAFEVTNYTAANAKTVNKAVIVFTDGADTDGGKSLQNVIDNAVQKSIPIFTVGLSSGVDVNVLSQMANETGGAFFWAKDAKQLITSFGTLGNLLRGTAQVYRTYWTVTRATGTWRAGDVVTGTIKVDLKNGEIIEVPFWVKVQ</sequence>
<dbReference type="OrthoDB" id="938596at2"/>
<evidence type="ECO:0000259" key="1">
    <source>
        <dbReference type="PROSITE" id="PS50234"/>
    </source>
</evidence>
<feature type="domain" description="VWFA" evidence="1">
    <location>
        <begin position="113"/>
        <end position="289"/>
    </location>
</feature>
<dbReference type="RefSeq" id="WP_154173145.1">
    <property type="nucleotide sequence ID" value="NZ_WJXZ01000001.1"/>
</dbReference>
<dbReference type="Proteomes" id="UP000441754">
    <property type="component" value="Unassembled WGS sequence"/>
</dbReference>
<accession>A0A7K0EET4</accession>
<dbReference type="Pfam" id="PF00092">
    <property type="entry name" value="VWA"/>
    <property type="match status" value="1"/>
</dbReference>
<organism evidence="2 3">
    <name type="scientific">Larkinella terrae</name>
    <dbReference type="NCBI Taxonomy" id="2025311"/>
    <lineage>
        <taxon>Bacteria</taxon>
        <taxon>Pseudomonadati</taxon>
        <taxon>Bacteroidota</taxon>
        <taxon>Cytophagia</taxon>
        <taxon>Cytophagales</taxon>
        <taxon>Spirosomataceae</taxon>
        <taxon>Larkinella</taxon>
    </lineage>
</organism>
<reference evidence="2 3" key="1">
    <citation type="journal article" date="2018" name="Antonie Van Leeuwenhoek">
        <title>Larkinella terrae sp. nov., isolated from soil on Jeju Island, South Korea.</title>
        <authorList>
            <person name="Ten L.N."/>
            <person name="Jeon J."/>
            <person name="Park S.J."/>
            <person name="Park S."/>
            <person name="Lee S.Y."/>
            <person name="Kim M.K."/>
            <person name="Jung H.Y."/>
        </authorList>
    </citation>
    <scope>NUCLEOTIDE SEQUENCE [LARGE SCALE GENOMIC DNA]</scope>
    <source>
        <strain evidence="2 3">KCTC 52001</strain>
    </source>
</reference>
<comment type="caution">
    <text evidence="2">The sequence shown here is derived from an EMBL/GenBank/DDBJ whole genome shotgun (WGS) entry which is preliminary data.</text>
</comment>
<dbReference type="Gene3D" id="3.40.50.410">
    <property type="entry name" value="von Willebrand factor, type A domain"/>
    <property type="match status" value="1"/>
</dbReference>